<keyword evidence="2 5" id="KW-0812">Transmembrane</keyword>
<name>A0ABS9RV84_9GAMM</name>
<feature type="transmembrane region" description="Helical" evidence="5">
    <location>
        <begin position="314"/>
        <end position="335"/>
    </location>
</feature>
<keyword evidence="9" id="KW-1185">Reference proteome</keyword>
<feature type="domain" description="ABC transmembrane type-1" evidence="7">
    <location>
        <begin position="186"/>
        <end position="402"/>
    </location>
</feature>
<feature type="transmembrane region" description="Helical" evidence="5">
    <location>
        <begin position="6"/>
        <end position="25"/>
    </location>
</feature>
<evidence type="ECO:0000256" key="3">
    <source>
        <dbReference type="ARBA" id="ARBA00022989"/>
    </source>
</evidence>
<dbReference type="PANTHER" id="PTHR42727:SF1">
    <property type="entry name" value="PHOSPHATE TRANSPORT SYSTEM PERMEASE"/>
    <property type="match status" value="1"/>
</dbReference>
<comment type="function">
    <text evidence="6">Part of the binding-protein-dependent transport system for phosphate; probably responsible for the translocation of the substrate across the membrane.</text>
</comment>
<dbReference type="NCBIfam" id="TIGR02138">
    <property type="entry name" value="phosphate_pstC"/>
    <property type="match status" value="1"/>
</dbReference>
<evidence type="ECO:0000259" key="7">
    <source>
        <dbReference type="PROSITE" id="PS50928"/>
    </source>
</evidence>
<evidence type="ECO:0000256" key="6">
    <source>
        <dbReference type="RuleBase" id="RU363054"/>
    </source>
</evidence>
<keyword evidence="5" id="KW-0813">Transport</keyword>
<protein>
    <recommendedName>
        <fullName evidence="6">Phosphate transport system permease protein</fullName>
    </recommendedName>
</protein>
<dbReference type="PANTHER" id="PTHR42727">
    <property type="entry name" value="PHOSPHATE TRANSPORT SYSTEM PERMEASE PROTEIN"/>
    <property type="match status" value="1"/>
</dbReference>
<proteinExistence type="inferred from homology"/>
<feature type="transmembrane region" description="Helical" evidence="5">
    <location>
        <begin position="271"/>
        <end position="293"/>
    </location>
</feature>
<organism evidence="8 9">
    <name type="scientific">Halomonas flagellata</name>
    <dbReference type="NCBI Taxonomy" id="2920385"/>
    <lineage>
        <taxon>Bacteria</taxon>
        <taxon>Pseudomonadati</taxon>
        <taxon>Pseudomonadota</taxon>
        <taxon>Gammaproteobacteria</taxon>
        <taxon>Oceanospirillales</taxon>
        <taxon>Halomonadaceae</taxon>
        <taxon>Halomonas</taxon>
    </lineage>
</organism>
<evidence type="ECO:0000256" key="2">
    <source>
        <dbReference type="ARBA" id="ARBA00022692"/>
    </source>
</evidence>
<sequence>MQTNQLLALFSGALLLLGLIAFFLGRAKAMRVRATGTAMYAQPDQYAWFAVLATAGPAVAVSLIGAFAMLLLGAEIPTPYLLAGSLVVAAVGLMVGMNRVHPDFHARQAIERVIRWILIGAALISIFTTFGILFSIVFEALRFFQMHSFWDFITGTVWNPGASFLAAAGRADEGGSAAQFGSVPLFAGTFMITAIAMLVAIPIGLLAAIYMAEFAPKRVRTLAKPTLEVLAGIPTVVYGFFAAITVAPIIVNVANALGLEASFNNAVAPGVVMGIMIIPFISSLSDDVINSVPDSMRQGSLALGMTKGETIRDVVIPAALPGIISASLLAVSRALGETMIVVMAAGMRPNLTANPLEDMTTVTVRIVAALTGDLEFESAETLSAFALGLVLFGVTLSLNLVSMLMIRRFREKYRVNNL</sequence>
<dbReference type="Proteomes" id="UP001202117">
    <property type="component" value="Unassembled WGS sequence"/>
</dbReference>
<dbReference type="SUPFAM" id="SSF161098">
    <property type="entry name" value="MetI-like"/>
    <property type="match status" value="1"/>
</dbReference>
<gene>
    <name evidence="8" type="primary">pstC</name>
    <name evidence="8" type="ORF">MKP05_11380</name>
</gene>
<dbReference type="RefSeq" id="WP_240568387.1">
    <property type="nucleotide sequence ID" value="NZ_JAKVPY010000012.1"/>
</dbReference>
<evidence type="ECO:0000256" key="5">
    <source>
        <dbReference type="RuleBase" id="RU363032"/>
    </source>
</evidence>
<feature type="transmembrane region" description="Helical" evidence="5">
    <location>
        <begin position="384"/>
        <end position="406"/>
    </location>
</feature>
<comment type="caution">
    <text evidence="6">Lacks conserved residue(s) required for the propagation of feature annotation.</text>
</comment>
<evidence type="ECO:0000256" key="4">
    <source>
        <dbReference type="ARBA" id="ARBA00023136"/>
    </source>
</evidence>
<keyword evidence="6" id="KW-0997">Cell inner membrane</keyword>
<evidence type="ECO:0000313" key="8">
    <source>
        <dbReference type="EMBL" id="MCH4563731.1"/>
    </source>
</evidence>
<feature type="transmembrane region" description="Helical" evidence="5">
    <location>
        <begin position="185"/>
        <end position="209"/>
    </location>
</feature>
<evidence type="ECO:0000256" key="1">
    <source>
        <dbReference type="ARBA" id="ARBA00004651"/>
    </source>
</evidence>
<feature type="transmembrane region" description="Helical" evidence="5">
    <location>
        <begin position="46"/>
        <end position="72"/>
    </location>
</feature>
<comment type="caution">
    <text evidence="8">The sequence shown here is derived from an EMBL/GenBank/DDBJ whole genome shotgun (WGS) entry which is preliminary data.</text>
</comment>
<feature type="transmembrane region" description="Helical" evidence="5">
    <location>
        <begin position="229"/>
        <end position="251"/>
    </location>
</feature>
<dbReference type="PROSITE" id="PS50928">
    <property type="entry name" value="ABC_TM1"/>
    <property type="match status" value="1"/>
</dbReference>
<dbReference type="InterPro" id="IPR000515">
    <property type="entry name" value="MetI-like"/>
</dbReference>
<keyword evidence="4 5" id="KW-0472">Membrane</keyword>
<dbReference type="InterPro" id="IPR022182">
    <property type="entry name" value="PstC_N"/>
</dbReference>
<dbReference type="Gene3D" id="1.10.3720.10">
    <property type="entry name" value="MetI-like"/>
    <property type="match status" value="1"/>
</dbReference>
<keyword evidence="6" id="KW-0592">Phosphate transport</keyword>
<dbReference type="Pfam" id="PF12501">
    <property type="entry name" value="DUF3708"/>
    <property type="match status" value="1"/>
</dbReference>
<keyword evidence="6" id="KW-1003">Cell membrane</keyword>
<dbReference type="Pfam" id="PF00528">
    <property type="entry name" value="BPD_transp_1"/>
    <property type="match status" value="1"/>
</dbReference>
<feature type="transmembrane region" description="Helical" evidence="5">
    <location>
        <begin position="116"/>
        <end position="138"/>
    </location>
</feature>
<dbReference type="InterPro" id="IPR011864">
    <property type="entry name" value="Phosphate_PstC"/>
</dbReference>
<feature type="transmembrane region" description="Helical" evidence="5">
    <location>
        <begin position="78"/>
        <end position="95"/>
    </location>
</feature>
<reference evidence="8 9" key="1">
    <citation type="submission" date="2022-02" db="EMBL/GenBank/DDBJ databases">
        <title>Halomonas fukangensis sp. nov., a halophilic bacterium isolated from a bulk soil of Kalidium foliatum at Fukang.</title>
        <authorList>
            <person name="Huang Y."/>
        </authorList>
    </citation>
    <scope>NUCLEOTIDE SEQUENCE [LARGE SCALE GENOMIC DNA]</scope>
    <source>
        <strain evidence="8 9">EGI 63088</strain>
    </source>
</reference>
<comment type="similarity">
    <text evidence="6">Belongs to the binding-protein-dependent transport system permease family. CysTW subfamily.</text>
</comment>
<dbReference type="EMBL" id="JAKVPY010000012">
    <property type="protein sequence ID" value="MCH4563731.1"/>
    <property type="molecule type" value="Genomic_DNA"/>
</dbReference>
<evidence type="ECO:0000313" key="9">
    <source>
        <dbReference type="Proteomes" id="UP001202117"/>
    </source>
</evidence>
<dbReference type="InterPro" id="IPR035906">
    <property type="entry name" value="MetI-like_sf"/>
</dbReference>
<accession>A0ABS9RV84</accession>
<keyword evidence="3 5" id="KW-1133">Transmembrane helix</keyword>
<comment type="subcellular location">
    <subcellularLocation>
        <location evidence="6">Cell inner membrane</location>
        <topology evidence="6">Multi-pass membrane protein</topology>
    </subcellularLocation>
    <subcellularLocation>
        <location evidence="1 5">Cell membrane</location>
        <topology evidence="1 5">Multi-pass membrane protein</topology>
    </subcellularLocation>
</comment>
<dbReference type="CDD" id="cd06261">
    <property type="entry name" value="TM_PBP2"/>
    <property type="match status" value="1"/>
</dbReference>